<dbReference type="EMBL" id="CAXHTA020000012">
    <property type="protein sequence ID" value="CAL5225384.1"/>
    <property type="molecule type" value="Genomic_DNA"/>
</dbReference>
<keyword evidence="4" id="KW-0539">Nucleus</keyword>
<feature type="compositionally biased region" description="Polar residues" evidence="5">
    <location>
        <begin position="183"/>
        <end position="192"/>
    </location>
</feature>
<dbReference type="PANTHER" id="PTHR13026">
    <property type="entry name" value="NNP-1 PROTEIN NOVEL NUCLEAR PROTEIN 1 NOP52"/>
    <property type="match status" value="1"/>
</dbReference>
<evidence type="ECO:0000256" key="4">
    <source>
        <dbReference type="ARBA" id="ARBA00023242"/>
    </source>
</evidence>
<dbReference type="Pfam" id="PF05997">
    <property type="entry name" value="Nop52"/>
    <property type="match status" value="1"/>
</dbReference>
<feature type="region of interest" description="Disordered" evidence="5">
    <location>
        <begin position="322"/>
        <end position="410"/>
    </location>
</feature>
<comment type="similarity">
    <text evidence="2">Belongs to the RRP1 family.</text>
</comment>
<dbReference type="InterPro" id="IPR010301">
    <property type="entry name" value="RRP1"/>
</dbReference>
<gene>
    <name evidence="6" type="primary">g8191</name>
    <name evidence="6" type="ORF">VP750_LOCUS7043</name>
</gene>
<feature type="region of interest" description="Disordered" evidence="5">
    <location>
        <begin position="432"/>
        <end position="472"/>
    </location>
</feature>
<reference evidence="6 7" key="1">
    <citation type="submission" date="2024-06" db="EMBL/GenBank/DDBJ databases">
        <authorList>
            <person name="Kraege A."/>
            <person name="Thomma B."/>
        </authorList>
    </citation>
    <scope>NUCLEOTIDE SEQUENCE [LARGE SCALE GENOMIC DNA]</scope>
</reference>
<comment type="caution">
    <text evidence="6">The sequence shown here is derived from an EMBL/GenBank/DDBJ whole genome shotgun (WGS) entry which is preliminary data.</text>
</comment>
<keyword evidence="7" id="KW-1185">Reference proteome</keyword>
<evidence type="ECO:0000256" key="1">
    <source>
        <dbReference type="ARBA" id="ARBA00004123"/>
    </source>
</evidence>
<dbReference type="Proteomes" id="UP001497392">
    <property type="component" value="Unassembled WGS sequence"/>
</dbReference>
<evidence type="ECO:0000256" key="5">
    <source>
        <dbReference type="SAM" id="MobiDB-lite"/>
    </source>
</evidence>
<feature type="region of interest" description="Disordered" evidence="5">
    <location>
        <begin position="209"/>
        <end position="309"/>
    </location>
</feature>
<evidence type="ECO:0000313" key="7">
    <source>
        <dbReference type="Proteomes" id="UP001497392"/>
    </source>
</evidence>
<dbReference type="PANTHER" id="PTHR13026:SF0">
    <property type="entry name" value="RIBOSOMAL RNA PROCESSING 1B"/>
    <property type="match status" value="1"/>
</dbReference>
<proteinExistence type="inferred from homology"/>
<evidence type="ECO:0000256" key="2">
    <source>
        <dbReference type="ARBA" id="ARBA00006374"/>
    </source>
</evidence>
<comment type="subcellular location">
    <subcellularLocation>
        <location evidence="1">Nucleus</location>
    </subcellularLocation>
</comment>
<organism evidence="6 7">
    <name type="scientific">Coccomyxa viridis</name>
    <dbReference type="NCBI Taxonomy" id="1274662"/>
    <lineage>
        <taxon>Eukaryota</taxon>
        <taxon>Viridiplantae</taxon>
        <taxon>Chlorophyta</taxon>
        <taxon>core chlorophytes</taxon>
        <taxon>Trebouxiophyceae</taxon>
        <taxon>Trebouxiophyceae incertae sedis</taxon>
        <taxon>Coccomyxaceae</taxon>
        <taxon>Coccomyxa</taxon>
    </lineage>
</organism>
<evidence type="ECO:0000313" key="6">
    <source>
        <dbReference type="EMBL" id="CAL5225384.1"/>
    </source>
</evidence>
<accession>A0ABP1FZS0</accession>
<keyword evidence="3" id="KW-0698">rRNA processing</keyword>
<feature type="region of interest" description="Disordered" evidence="5">
    <location>
        <begin position="170"/>
        <end position="195"/>
    </location>
</feature>
<name>A0ABP1FZS0_9CHLO</name>
<sequence>MQREWFGIDKLRLDKFMMLARKVLRQVYVHLQKTGWSVEATAAYSSFLREEVLAPSDADPSAGFSLHIADIVIPELTSACEDAPVPAPALQALLEPCCVSLASTKRAALLQRLQDGVFEPLLEDGQDGALANLDSKQLATCLFDLGAQEGVKARNRQTCYSLSAALEKAGSKRPWSEPRDAQHQSAQQNDAAKQSKEGRIFARLGLVQAPEAQKATPPMSAAKKQKLAAKAQKARVASPGQSPDLSVVGKLQQTDDASLETVKLRAKSSQQHEDHAGPSSSTERPQRVADLEAPASGSGKHGQKLSSPINQKDAARLVNAAVNGHPGLSPSSAPPKLNGQPAGNGVSMKKQKKKHRLSLPSAKAEVAGVPQRAAKSAQKHVPAGEGGSPMQARPPVLQGNGAASAGDALTDSQRKKVKFALKRNLYFAKGGPVPPADVRTPPTAKPKGSALKRSSTLPVGSLGKVPRSPKSIPRAKAALFF</sequence>
<evidence type="ECO:0000256" key="3">
    <source>
        <dbReference type="ARBA" id="ARBA00022552"/>
    </source>
</evidence>
<protein>
    <submittedName>
        <fullName evidence="6">G8191 protein</fullName>
    </submittedName>
</protein>